<reference evidence="1 2" key="1">
    <citation type="submission" date="2019-12" db="EMBL/GenBank/DDBJ databases">
        <title>Paenibacillus sp. nov. sp. isolated from soil.</title>
        <authorList>
            <person name="Kim J."/>
            <person name="Jeong S.E."/>
            <person name="Jung H.S."/>
            <person name="Jeon C.O."/>
        </authorList>
    </citation>
    <scope>NUCLEOTIDE SEQUENCE [LARGE SCALE GENOMIC DNA]</scope>
    <source>
        <strain evidence="1 2">5J-6</strain>
    </source>
</reference>
<dbReference type="InterPro" id="IPR011330">
    <property type="entry name" value="Glyco_hydro/deAcase_b/a-brl"/>
</dbReference>
<dbReference type="Proteomes" id="UP000481087">
    <property type="component" value="Unassembled WGS sequence"/>
</dbReference>
<dbReference type="CDD" id="cd10924">
    <property type="entry name" value="CE4_COG4878"/>
    <property type="match status" value="1"/>
</dbReference>
<keyword evidence="2" id="KW-1185">Reference proteome</keyword>
<dbReference type="Pfam" id="PF09960">
    <property type="entry name" value="DUF2194"/>
    <property type="match status" value="1"/>
</dbReference>
<organism evidence="1 2">
    <name type="scientific">Paenibacillus silvestris</name>
    <dbReference type="NCBI Taxonomy" id="2606219"/>
    <lineage>
        <taxon>Bacteria</taxon>
        <taxon>Bacillati</taxon>
        <taxon>Bacillota</taxon>
        <taxon>Bacilli</taxon>
        <taxon>Bacillales</taxon>
        <taxon>Paenibacillaceae</taxon>
        <taxon>Paenibacillus</taxon>
    </lineage>
</organism>
<protein>
    <submittedName>
        <fullName evidence="1">DUF2194 domain-containing protein</fullName>
    </submittedName>
</protein>
<dbReference type="InterPro" id="IPR029062">
    <property type="entry name" value="Class_I_gatase-like"/>
</dbReference>
<dbReference type="GO" id="GO:0005975">
    <property type="term" value="P:carbohydrate metabolic process"/>
    <property type="evidence" value="ECO:0007669"/>
    <property type="project" value="InterPro"/>
</dbReference>
<dbReference type="AlphaFoldDB" id="A0A6L8V5P4"/>
<accession>A0A6L8V5P4</accession>
<gene>
    <name evidence="1" type="ORF">GQF01_26530</name>
</gene>
<dbReference type="EMBL" id="WTUZ01000033">
    <property type="protein sequence ID" value="MZQ85673.1"/>
    <property type="molecule type" value="Genomic_DNA"/>
</dbReference>
<evidence type="ECO:0000313" key="2">
    <source>
        <dbReference type="Proteomes" id="UP000481087"/>
    </source>
</evidence>
<proteinExistence type="predicted"/>
<name>A0A6L8V5P4_9BACL</name>
<dbReference type="RefSeq" id="WP_161409999.1">
    <property type="nucleotide sequence ID" value="NZ_WTUZ01000033.1"/>
</dbReference>
<evidence type="ECO:0000313" key="1">
    <source>
        <dbReference type="EMBL" id="MZQ85673.1"/>
    </source>
</evidence>
<sequence>MSRKRIIFSFVTVSMLLLGIALQTVRVVDVFPLSPSRYLFKEATFITKSSANTEAAGAELKLYVYTNPDDSEGFKVKENLEHALELAKLHSETIAANDMKMVKPAPSTALILTGEDISELDQITIQSYVQQGGRLIAYTRFYAPEWNNLLGIASNNGYFSGSNQGITVNKTVFPGYPDLPETNLIFSSNMLDVKLVPQAQVYLSAQKNPLLWTNTYGQGKVVYWNSTSNVQKEGRGLMVQSIGLALDSFVTSQVASRSLNIDDFPSPVPQVDNPLIHQEFGLSTPAFYERIWWEDMVRFSKLYGWKYTGLLIGTYQNQTSSPLPSLLVDTPKLIPYFGSRLLSLGGEIGLHGYNHQSLVTADEPIKSELGYVPWPNQAAMVESLKRLTELSESLFPGHELKTYVPPSNVMNRTGKRALAEAEPSVDIVSSLYTVGGEKGFLEQEFGVDREFPQFTNFPRISSGYVIDEGQLFTINDAIANFGMVNHFVHPDDALDINRSGGKGWKYLSQHFEGWMSWLNKTYTYLEPLTVRDAVKKFSLYEAGTVNVHYGKEAITITTKDQLIPMHYTIRVPNHQVPEVAKEAGHLTRLDDVESIWHLDALQPTVTIQLKESKP</sequence>
<comment type="caution">
    <text evidence="1">The sequence shown here is derived from an EMBL/GenBank/DDBJ whole genome shotgun (WGS) entry which is preliminary data.</text>
</comment>
<dbReference type="SUPFAM" id="SSF52317">
    <property type="entry name" value="Class I glutamine amidotransferase-like"/>
    <property type="match status" value="1"/>
</dbReference>
<dbReference type="InterPro" id="IPR018695">
    <property type="entry name" value="DUF2194"/>
</dbReference>
<dbReference type="Gene3D" id="3.20.20.370">
    <property type="entry name" value="Glycoside hydrolase/deacetylase"/>
    <property type="match status" value="1"/>
</dbReference>
<dbReference type="SUPFAM" id="SSF88713">
    <property type="entry name" value="Glycoside hydrolase/deacetylase"/>
    <property type="match status" value="1"/>
</dbReference>